<organism evidence="1 2">
    <name type="scientific">Araneus ventricosus</name>
    <name type="common">Orbweaver spider</name>
    <name type="synonym">Epeira ventricosa</name>
    <dbReference type="NCBI Taxonomy" id="182803"/>
    <lineage>
        <taxon>Eukaryota</taxon>
        <taxon>Metazoa</taxon>
        <taxon>Ecdysozoa</taxon>
        <taxon>Arthropoda</taxon>
        <taxon>Chelicerata</taxon>
        <taxon>Arachnida</taxon>
        <taxon>Araneae</taxon>
        <taxon>Araneomorphae</taxon>
        <taxon>Entelegynae</taxon>
        <taxon>Araneoidea</taxon>
        <taxon>Araneidae</taxon>
        <taxon>Araneus</taxon>
    </lineage>
</organism>
<dbReference type="Proteomes" id="UP000499080">
    <property type="component" value="Unassembled WGS sequence"/>
</dbReference>
<accession>A0A4Y2NFQ7</accession>
<keyword evidence="2" id="KW-1185">Reference proteome</keyword>
<evidence type="ECO:0000313" key="1">
    <source>
        <dbReference type="EMBL" id="GBN37499.1"/>
    </source>
</evidence>
<feature type="non-terminal residue" evidence="1">
    <location>
        <position position="1"/>
    </location>
</feature>
<reference evidence="1 2" key="1">
    <citation type="journal article" date="2019" name="Sci. Rep.">
        <title>Orb-weaving spider Araneus ventricosus genome elucidates the spidroin gene catalogue.</title>
        <authorList>
            <person name="Kono N."/>
            <person name="Nakamura H."/>
            <person name="Ohtoshi R."/>
            <person name="Moran D.A.P."/>
            <person name="Shinohara A."/>
            <person name="Yoshida Y."/>
            <person name="Fujiwara M."/>
            <person name="Mori M."/>
            <person name="Tomita M."/>
            <person name="Arakawa K."/>
        </authorList>
    </citation>
    <scope>NUCLEOTIDE SEQUENCE [LARGE SCALE GENOMIC DNA]</scope>
</reference>
<evidence type="ECO:0000313" key="2">
    <source>
        <dbReference type="Proteomes" id="UP000499080"/>
    </source>
</evidence>
<dbReference type="EMBL" id="BGPR01009027">
    <property type="protein sequence ID" value="GBN37499.1"/>
    <property type="molecule type" value="Genomic_DNA"/>
</dbReference>
<name>A0A4Y2NFQ7_ARAVE</name>
<gene>
    <name evidence="1" type="ORF">AVEN_11051_1</name>
</gene>
<proteinExistence type="predicted"/>
<sequence>TPKGGDKYPVTSNCSTKVELGNHLSALRVSFDPVVGGRSTADSRFITDSDRWLGGH</sequence>
<comment type="caution">
    <text evidence="1">The sequence shown here is derived from an EMBL/GenBank/DDBJ whole genome shotgun (WGS) entry which is preliminary data.</text>
</comment>
<protein>
    <submittedName>
        <fullName evidence="1">Uncharacterized protein</fullName>
    </submittedName>
</protein>
<dbReference type="AlphaFoldDB" id="A0A4Y2NFQ7"/>